<comment type="caution">
    <text evidence="1">The sequence shown here is derived from an EMBL/GenBank/DDBJ whole genome shotgun (WGS) entry which is preliminary data.</text>
</comment>
<gene>
    <name evidence="1" type="ORF">O181_050154</name>
</gene>
<dbReference type="EMBL" id="AVOT02021564">
    <property type="protein sequence ID" value="MBW0510439.1"/>
    <property type="molecule type" value="Genomic_DNA"/>
</dbReference>
<keyword evidence="2" id="KW-1185">Reference proteome</keyword>
<accession>A0A9Q3DW72</accession>
<proteinExistence type="predicted"/>
<organism evidence="1 2">
    <name type="scientific">Austropuccinia psidii MF-1</name>
    <dbReference type="NCBI Taxonomy" id="1389203"/>
    <lineage>
        <taxon>Eukaryota</taxon>
        <taxon>Fungi</taxon>
        <taxon>Dikarya</taxon>
        <taxon>Basidiomycota</taxon>
        <taxon>Pucciniomycotina</taxon>
        <taxon>Pucciniomycetes</taxon>
        <taxon>Pucciniales</taxon>
        <taxon>Sphaerophragmiaceae</taxon>
        <taxon>Austropuccinia</taxon>
    </lineage>
</organism>
<sequence length="94" mass="10626">MEPVKTSTNPNQHQEPPPMIIEEEEEWAVSQVLDSKRNIKNYGIQCNGKASVKNQKDPLGKQLKTSRIVLNVSRISILYILTSQDPILQELGNL</sequence>
<reference evidence="1" key="1">
    <citation type="submission" date="2021-03" db="EMBL/GenBank/DDBJ databases">
        <title>Draft genome sequence of rust myrtle Austropuccinia psidii MF-1, a brazilian biotype.</title>
        <authorList>
            <person name="Quecine M.C."/>
            <person name="Pachon D.M.R."/>
            <person name="Bonatelli M.L."/>
            <person name="Correr F.H."/>
            <person name="Franceschini L.M."/>
            <person name="Leite T.F."/>
            <person name="Margarido G.R.A."/>
            <person name="Almeida C.A."/>
            <person name="Ferrarezi J.A."/>
            <person name="Labate C.A."/>
        </authorList>
    </citation>
    <scope>NUCLEOTIDE SEQUENCE</scope>
    <source>
        <strain evidence="1">MF-1</strain>
    </source>
</reference>
<protein>
    <submittedName>
        <fullName evidence="1">Uncharacterized protein</fullName>
    </submittedName>
</protein>
<dbReference type="Proteomes" id="UP000765509">
    <property type="component" value="Unassembled WGS sequence"/>
</dbReference>
<name>A0A9Q3DW72_9BASI</name>
<dbReference type="AlphaFoldDB" id="A0A9Q3DW72"/>
<evidence type="ECO:0000313" key="2">
    <source>
        <dbReference type="Proteomes" id="UP000765509"/>
    </source>
</evidence>
<evidence type="ECO:0000313" key="1">
    <source>
        <dbReference type="EMBL" id="MBW0510439.1"/>
    </source>
</evidence>